<protein>
    <submittedName>
        <fullName evidence="11">Uncharacterized protein LOC105431160 isoform X1</fullName>
    </submittedName>
</protein>
<evidence type="ECO:0000259" key="9">
    <source>
        <dbReference type="SMART" id="SM00479"/>
    </source>
</evidence>
<evidence type="ECO:0000313" key="10">
    <source>
        <dbReference type="Proteomes" id="UP000504615"/>
    </source>
</evidence>
<evidence type="ECO:0000256" key="7">
    <source>
        <dbReference type="SAM" id="MobiDB-lite"/>
    </source>
</evidence>
<dbReference type="PANTHER" id="PTHR12801">
    <property type="entry name" value="RNA EXONUCLEASE REXO1 / RECO3 FAMILY MEMBER-RELATED"/>
    <property type="match status" value="1"/>
</dbReference>
<evidence type="ECO:0000256" key="1">
    <source>
        <dbReference type="ARBA" id="ARBA00004123"/>
    </source>
</evidence>
<dbReference type="Gene3D" id="3.30.420.10">
    <property type="entry name" value="Ribonuclease H-like superfamily/Ribonuclease H"/>
    <property type="match status" value="1"/>
</dbReference>
<feature type="region of interest" description="Disordered" evidence="7">
    <location>
        <begin position="91"/>
        <end position="135"/>
    </location>
</feature>
<dbReference type="OrthoDB" id="206335at2759"/>
<organism evidence="10 11">
    <name type="scientific">Pogonomyrmex barbatus</name>
    <name type="common">red harvester ant</name>
    <dbReference type="NCBI Taxonomy" id="144034"/>
    <lineage>
        <taxon>Eukaryota</taxon>
        <taxon>Metazoa</taxon>
        <taxon>Ecdysozoa</taxon>
        <taxon>Arthropoda</taxon>
        <taxon>Hexapoda</taxon>
        <taxon>Insecta</taxon>
        <taxon>Pterygota</taxon>
        <taxon>Neoptera</taxon>
        <taxon>Endopterygota</taxon>
        <taxon>Hymenoptera</taxon>
        <taxon>Apocrita</taxon>
        <taxon>Aculeata</taxon>
        <taxon>Formicoidea</taxon>
        <taxon>Formicidae</taxon>
        <taxon>Myrmicinae</taxon>
        <taxon>Pogonomyrmex</taxon>
    </lineage>
</organism>
<name>A0A6I9XED7_9HYME</name>
<dbReference type="PANTHER" id="PTHR12801:SF115">
    <property type="entry name" value="FI18136P1-RELATED"/>
    <property type="match status" value="1"/>
</dbReference>
<feature type="compositionally biased region" description="Basic and acidic residues" evidence="7">
    <location>
        <begin position="164"/>
        <end position="174"/>
    </location>
</feature>
<keyword evidence="3" id="KW-0540">Nuclease</keyword>
<dbReference type="InterPro" id="IPR015943">
    <property type="entry name" value="WD40/YVTN_repeat-like_dom_sf"/>
</dbReference>
<feature type="transmembrane region" description="Helical" evidence="8">
    <location>
        <begin position="45"/>
        <end position="65"/>
    </location>
</feature>
<feature type="compositionally biased region" description="Low complexity" evidence="7">
    <location>
        <begin position="101"/>
        <end position="115"/>
    </location>
</feature>
<comment type="subcellular location">
    <subcellularLocation>
        <location evidence="1">Nucleus</location>
    </subcellularLocation>
</comment>
<feature type="region of interest" description="Disordered" evidence="7">
    <location>
        <begin position="297"/>
        <end position="351"/>
    </location>
</feature>
<dbReference type="FunFam" id="3.30.420.10:FF:000031">
    <property type="entry name" value="RNA exonuclease 1"/>
    <property type="match status" value="1"/>
</dbReference>
<dbReference type="InterPro" id="IPR012337">
    <property type="entry name" value="RNaseH-like_sf"/>
</dbReference>
<dbReference type="GO" id="GO:0004527">
    <property type="term" value="F:exonuclease activity"/>
    <property type="evidence" value="ECO:0007669"/>
    <property type="project" value="UniProtKB-KW"/>
</dbReference>
<sequence>MRFKSYGIYLDQVPVALFITPYNTRPKMEDTTCLGVQDGMKIPDGAVLVVTLIVAGIAIMLHFIVSKRSSSRQASSKTTFYNYVPFISKAPQASKPPPRPVQQSSLQQQPHLPDSSGKRGKNKKRREVQQDYTHPWLAGTLKGHTGIVTDMDFSSNGRHFASCAEDKHSREPGHIRSSKQQRKNRKKEAKTSRQSTTEEINMNRITGNKKTGKASRSLASSQAWNSPSYLYNYSMCTNDDLTYRSYRTEITYMTDIEIAMAIRTYLLLPSLMFLCGYPVPSVKYNVAVINNISYPIRGDSSPDSSDQEQEAQSPRYKTEKSSENSNNRSRKKKVSISQDSVPRKKSHQNDGIPRNCVRCSRIYFVDLHGQFLKEEDCIYHNGKLREFKNVWHWTCCQQPEHSTGCTKWTCHVWFGLYPGVNELRDFVTTYPPSVLYNQEFDFSIYALDCEMCYTIQGMELVRVSITNMWGQIVYDTLVQTNSPVLDYNTRYSGITEQHMERVTKTLWQVREDLLRFISSQTILVGHSLGNDLRALKIIHSNVVDVSFTFPHSRGYPYRMALKTLAKNILKRNIQEGTHNSIEDARAAMDMILMKVHLMDIDSRRN</sequence>
<keyword evidence="8" id="KW-0472">Membrane</keyword>
<evidence type="ECO:0000256" key="2">
    <source>
        <dbReference type="ARBA" id="ARBA00006357"/>
    </source>
</evidence>
<dbReference type="GeneID" id="105431160"/>
<keyword evidence="8" id="KW-0812">Transmembrane</keyword>
<dbReference type="CDD" id="cd06145">
    <property type="entry name" value="REX1_like"/>
    <property type="match status" value="1"/>
</dbReference>
<evidence type="ECO:0000256" key="3">
    <source>
        <dbReference type="ARBA" id="ARBA00022722"/>
    </source>
</evidence>
<dbReference type="KEGG" id="pbar:105431160"/>
<evidence type="ECO:0000313" key="11">
    <source>
        <dbReference type="RefSeq" id="XP_011643486.1"/>
    </source>
</evidence>
<accession>A0A6I9XED7</accession>
<keyword evidence="8" id="KW-1133">Transmembrane helix</keyword>
<dbReference type="Proteomes" id="UP000504615">
    <property type="component" value="Unplaced"/>
</dbReference>
<dbReference type="Gene3D" id="2.130.10.10">
    <property type="entry name" value="YVTN repeat-like/Quinoprotein amine dehydrogenase"/>
    <property type="match status" value="1"/>
</dbReference>
<dbReference type="GO" id="GO:0010629">
    <property type="term" value="P:negative regulation of gene expression"/>
    <property type="evidence" value="ECO:0007669"/>
    <property type="project" value="UniProtKB-ARBA"/>
</dbReference>
<dbReference type="InterPro" id="IPR001680">
    <property type="entry name" value="WD40_rpt"/>
</dbReference>
<keyword evidence="5" id="KW-0269">Exonuclease</keyword>
<dbReference type="InterPro" id="IPR036397">
    <property type="entry name" value="RNaseH_sf"/>
</dbReference>
<gene>
    <name evidence="11" type="primary">LOC105431160</name>
</gene>
<dbReference type="AlphaFoldDB" id="A0A6I9XED7"/>
<evidence type="ECO:0000256" key="6">
    <source>
        <dbReference type="ARBA" id="ARBA00023242"/>
    </source>
</evidence>
<dbReference type="GO" id="GO:0003676">
    <property type="term" value="F:nucleic acid binding"/>
    <property type="evidence" value="ECO:0007669"/>
    <property type="project" value="InterPro"/>
</dbReference>
<feature type="compositionally biased region" description="Low complexity" evidence="7">
    <location>
        <begin position="299"/>
        <end position="314"/>
    </location>
</feature>
<keyword evidence="6" id="KW-0539">Nucleus</keyword>
<dbReference type="InterPro" id="IPR034922">
    <property type="entry name" value="REX1-like_exo"/>
</dbReference>
<proteinExistence type="inferred from homology"/>
<dbReference type="InterPro" id="IPR047021">
    <property type="entry name" value="REXO1/3/4-like"/>
</dbReference>
<evidence type="ECO:0000256" key="8">
    <source>
        <dbReference type="SAM" id="Phobius"/>
    </source>
</evidence>
<dbReference type="SUPFAM" id="SSF53098">
    <property type="entry name" value="Ribonuclease H-like"/>
    <property type="match status" value="1"/>
</dbReference>
<feature type="compositionally biased region" description="Basic residues" evidence="7">
    <location>
        <begin position="176"/>
        <end position="188"/>
    </location>
</feature>
<evidence type="ECO:0000256" key="5">
    <source>
        <dbReference type="ARBA" id="ARBA00022839"/>
    </source>
</evidence>
<keyword evidence="4" id="KW-0378">Hydrolase</keyword>
<dbReference type="SMART" id="SM00479">
    <property type="entry name" value="EXOIII"/>
    <property type="match status" value="1"/>
</dbReference>
<keyword evidence="10" id="KW-1185">Reference proteome</keyword>
<dbReference type="Pfam" id="PF00400">
    <property type="entry name" value="WD40"/>
    <property type="match status" value="1"/>
</dbReference>
<dbReference type="RefSeq" id="XP_011643486.1">
    <property type="nucleotide sequence ID" value="XM_011645184.1"/>
</dbReference>
<dbReference type="GO" id="GO:0005634">
    <property type="term" value="C:nucleus"/>
    <property type="evidence" value="ECO:0007669"/>
    <property type="project" value="UniProtKB-SubCell"/>
</dbReference>
<comment type="similarity">
    <text evidence="2">Belongs to the REXO1/REXO3 family.</text>
</comment>
<reference evidence="11" key="1">
    <citation type="submission" date="2025-08" db="UniProtKB">
        <authorList>
            <consortium name="RefSeq"/>
        </authorList>
    </citation>
    <scope>IDENTIFICATION</scope>
</reference>
<feature type="region of interest" description="Disordered" evidence="7">
    <location>
        <begin position="162"/>
        <end position="200"/>
    </location>
</feature>
<evidence type="ECO:0000256" key="4">
    <source>
        <dbReference type="ARBA" id="ARBA00022801"/>
    </source>
</evidence>
<dbReference type="InterPro" id="IPR013520">
    <property type="entry name" value="Ribonucl_H"/>
</dbReference>
<feature type="domain" description="Exonuclease" evidence="9">
    <location>
        <begin position="443"/>
        <end position="600"/>
    </location>
</feature>
<dbReference type="Pfam" id="PF00929">
    <property type="entry name" value="RNase_T"/>
    <property type="match status" value="1"/>
</dbReference>